<dbReference type="NCBIfam" id="NF008352">
    <property type="entry name" value="PRK11139.1"/>
    <property type="match status" value="1"/>
</dbReference>
<dbReference type="PRINTS" id="PR00039">
    <property type="entry name" value="HTHLYSR"/>
</dbReference>
<dbReference type="AlphaFoldDB" id="A0A1Y5TCK3"/>
<feature type="domain" description="HTH lysR-type" evidence="5">
    <location>
        <begin position="5"/>
        <end position="62"/>
    </location>
</feature>
<comment type="similarity">
    <text evidence="1">Belongs to the LysR transcriptional regulatory family.</text>
</comment>
<keyword evidence="2" id="KW-0805">Transcription regulation</keyword>
<dbReference type="InParanoid" id="A0A1Y5TCK3"/>
<evidence type="ECO:0000313" key="7">
    <source>
        <dbReference type="Proteomes" id="UP000193200"/>
    </source>
</evidence>
<dbReference type="PANTHER" id="PTHR30537">
    <property type="entry name" value="HTH-TYPE TRANSCRIPTIONAL REGULATOR"/>
    <property type="match status" value="1"/>
</dbReference>
<dbReference type="SUPFAM" id="SSF53850">
    <property type="entry name" value="Periplasmic binding protein-like II"/>
    <property type="match status" value="1"/>
</dbReference>
<dbReference type="InterPro" id="IPR000847">
    <property type="entry name" value="LysR_HTH_N"/>
</dbReference>
<sequence length="292" mass="32480">MRRLPASAALQAFTVAGRSLSFSKAAAELNLTAGAISRQIRALEEQLGTALFRRHHKRVELTEAGRRFLDDIAPSLEHIAAAADRLRQGGVASALSIGAYPTFAIRWFIPRWGRFYDRHPEIDVRLTTSMGPFDFRNADYDAAMVVRPEVPLKGFVSHRVLPVELFPVCRPELARSIRVPADLARHTLLHDAPRPDDWPRWLAAAGVGGIDGQRGLRFESLNLALQAAIEGLGIAIGIGGLVRPELESGRLVRLFDVIRHSDRPFQFVYPEARANDLRLVAFRDWLLEEAAS</sequence>
<dbReference type="GO" id="GO:0043565">
    <property type="term" value="F:sequence-specific DNA binding"/>
    <property type="evidence" value="ECO:0007669"/>
    <property type="project" value="TreeGrafter"/>
</dbReference>
<dbReference type="CDD" id="cd08432">
    <property type="entry name" value="PBP2_GcdR_TrpI_HvrB_AmpR_like"/>
    <property type="match status" value="1"/>
</dbReference>
<reference evidence="6 7" key="1">
    <citation type="submission" date="2017-03" db="EMBL/GenBank/DDBJ databases">
        <authorList>
            <person name="Afonso C.L."/>
            <person name="Miller P.J."/>
            <person name="Scott M.A."/>
            <person name="Spackman E."/>
            <person name="Goraichik I."/>
            <person name="Dimitrov K.M."/>
            <person name="Suarez D.L."/>
            <person name="Swayne D.E."/>
        </authorList>
    </citation>
    <scope>NUCLEOTIDE SEQUENCE [LARGE SCALE GENOMIC DNA]</scope>
    <source>
        <strain evidence="6 7">CECT 7691</strain>
    </source>
</reference>
<proteinExistence type="inferred from homology"/>
<dbReference type="FunFam" id="3.40.190.10:FF:000017">
    <property type="entry name" value="Glycine cleavage system transcriptional activator"/>
    <property type="match status" value="1"/>
</dbReference>
<dbReference type="SUPFAM" id="SSF46785">
    <property type="entry name" value="Winged helix' DNA-binding domain"/>
    <property type="match status" value="1"/>
</dbReference>
<evidence type="ECO:0000259" key="5">
    <source>
        <dbReference type="PROSITE" id="PS50931"/>
    </source>
</evidence>
<keyword evidence="3" id="KW-0238">DNA-binding</keyword>
<dbReference type="PANTHER" id="PTHR30537:SF74">
    <property type="entry name" value="HTH-TYPE TRANSCRIPTIONAL REGULATOR TRPI"/>
    <property type="match status" value="1"/>
</dbReference>
<dbReference type="GO" id="GO:0006351">
    <property type="term" value="P:DNA-templated transcription"/>
    <property type="evidence" value="ECO:0007669"/>
    <property type="project" value="TreeGrafter"/>
</dbReference>
<keyword evidence="4" id="KW-0804">Transcription</keyword>
<gene>
    <name evidence="6" type="primary">gcvA_5</name>
    <name evidence="6" type="ORF">OCH7691_02675</name>
</gene>
<name>A0A1Y5TCK3_9PROT</name>
<evidence type="ECO:0000256" key="1">
    <source>
        <dbReference type="ARBA" id="ARBA00009437"/>
    </source>
</evidence>
<dbReference type="FunFam" id="1.10.10.10:FF:000001">
    <property type="entry name" value="LysR family transcriptional regulator"/>
    <property type="match status" value="1"/>
</dbReference>
<dbReference type="Gene3D" id="1.10.10.10">
    <property type="entry name" value="Winged helix-like DNA-binding domain superfamily/Winged helix DNA-binding domain"/>
    <property type="match status" value="1"/>
</dbReference>
<dbReference type="RefSeq" id="WP_085884003.1">
    <property type="nucleotide sequence ID" value="NZ_FWFR01000002.1"/>
</dbReference>
<evidence type="ECO:0000256" key="4">
    <source>
        <dbReference type="ARBA" id="ARBA00023163"/>
    </source>
</evidence>
<dbReference type="InterPro" id="IPR058163">
    <property type="entry name" value="LysR-type_TF_proteobact-type"/>
</dbReference>
<keyword evidence="7" id="KW-1185">Reference proteome</keyword>
<dbReference type="Gene3D" id="3.40.190.10">
    <property type="entry name" value="Periplasmic binding protein-like II"/>
    <property type="match status" value="2"/>
</dbReference>
<dbReference type="InterPro" id="IPR005119">
    <property type="entry name" value="LysR_subst-bd"/>
</dbReference>
<protein>
    <submittedName>
        <fullName evidence="6">Glycine cleavage system transcriptional activator</fullName>
    </submittedName>
</protein>
<dbReference type="Proteomes" id="UP000193200">
    <property type="component" value="Unassembled WGS sequence"/>
</dbReference>
<dbReference type="InterPro" id="IPR036388">
    <property type="entry name" value="WH-like_DNA-bd_sf"/>
</dbReference>
<evidence type="ECO:0000256" key="2">
    <source>
        <dbReference type="ARBA" id="ARBA00023015"/>
    </source>
</evidence>
<dbReference type="PROSITE" id="PS50931">
    <property type="entry name" value="HTH_LYSR"/>
    <property type="match status" value="1"/>
</dbReference>
<dbReference type="EMBL" id="FWFR01000002">
    <property type="protein sequence ID" value="SLN60655.1"/>
    <property type="molecule type" value="Genomic_DNA"/>
</dbReference>
<accession>A0A1Y5TCK3</accession>
<dbReference type="Pfam" id="PF03466">
    <property type="entry name" value="LysR_substrate"/>
    <property type="match status" value="1"/>
</dbReference>
<dbReference type="GO" id="GO:0003700">
    <property type="term" value="F:DNA-binding transcription factor activity"/>
    <property type="evidence" value="ECO:0007669"/>
    <property type="project" value="InterPro"/>
</dbReference>
<evidence type="ECO:0000256" key="3">
    <source>
        <dbReference type="ARBA" id="ARBA00023125"/>
    </source>
</evidence>
<dbReference type="OrthoDB" id="9794694at2"/>
<dbReference type="InterPro" id="IPR036390">
    <property type="entry name" value="WH_DNA-bd_sf"/>
</dbReference>
<organism evidence="6 7">
    <name type="scientific">Oceanibacterium hippocampi</name>
    <dbReference type="NCBI Taxonomy" id="745714"/>
    <lineage>
        <taxon>Bacteria</taxon>
        <taxon>Pseudomonadati</taxon>
        <taxon>Pseudomonadota</taxon>
        <taxon>Alphaproteobacteria</taxon>
        <taxon>Sneathiellales</taxon>
        <taxon>Sneathiellaceae</taxon>
        <taxon>Oceanibacterium</taxon>
    </lineage>
</organism>
<dbReference type="Pfam" id="PF00126">
    <property type="entry name" value="HTH_1"/>
    <property type="match status" value="1"/>
</dbReference>
<evidence type="ECO:0000313" key="6">
    <source>
        <dbReference type="EMBL" id="SLN60655.1"/>
    </source>
</evidence>